<name>A0A0B1TB35_OESDE</name>
<accession>A0A0B1TB35</accession>
<feature type="domain" description="Peptidase M13 N-terminal" evidence="2">
    <location>
        <begin position="41"/>
        <end position="426"/>
    </location>
</feature>
<dbReference type="AlphaFoldDB" id="A0A0B1TB35"/>
<dbReference type="PANTHER" id="PTHR11733">
    <property type="entry name" value="ZINC METALLOPROTEASE FAMILY M13 NEPRILYSIN-RELATED"/>
    <property type="match status" value="1"/>
</dbReference>
<dbReference type="GO" id="GO:0005886">
    <property type="term" value="C:plasma membrane"/>
    <property type="evidence" value="ECO:0007669"/>
    <property type="project" value="TreeGrafter"/>
</dbReference>
<evidence type="ECO:0000313" key="4">
    <source>
        <dbReference type="Proteomes" id="UP000053660"/>
    </source>
</evidence>
<dbReference type="PROSITE" id="PS51885">
    <property type="entry name" value="NEPRILYSIN"/>
    <property type="match status" value="1"/>
</dbReference>
<dbReference type="EMBL" id="KN550807">
    <property type="protein sequence ID" value="KHJ93361.1"/>
    <property type="molecule type" value="Genomic_DNA"/>
</dbReference>
<protein>
    <submittedName>
        <fullName evidence="3">Peptidase family M13</fullName>
    </submittedName>
</protein>
<dbReference type="Proteomes" id="UP000053660">
    <property type="component" value="Unassembled WGS sequence"/>
</dbReference>
<keyword evidence="4" id="KW-1185">Reference proteome</keyword>
<dbReference type="InterPro" id="IPR024079">
    <property type="entry name" value="MetalloPept_cat_dom_sf"/>
</dbReference>
<comment type="similarity">
    <text evidence="1">Belongs to the peptidase M13 family.</text>
</comment>
<dbReference type="InterPro" id="IPR000718">
    <property type="entry name" value="Peptidase_M13"/>
</dbReference>
<evidence type="ECO:0000313" key="3">
    <source>
        <dbReference type="EMBL" id="KHJ93361.1"/>
    </source>
</evidence>
<dbReference type="Gene3D" id="1.10.1380.10">
    <property type="entry name" value="Neutral endopeptidase , domain2"/>
    <property type="match status" value="1"/>
</dbReference>
<evidence type="ECO:0000259" key="2">
    <source>
        <dbReference type="Pfam" id="PF05649"/>
    </source>
</evidence>
<dbReference type="OrthoDB" id="6475849at2759"/>
<evidence type="ECO:0000256" key="1">
    <source>
        <dbReference type="ARBA" id="ARBA00007357"/>
    </source>
</evidence>
<proteinExistence type="inferred from homology"/>
<gene>
    <name evidence="3" type="ORF">OESDEN_06729</name>
</gene>
<dbReference type="Pfam" id="PF05649">
    <property type="entry name" value="Peptidase_M13_N"/>
    <property type="match status" value="1"/>
</dbReference>
<dbReference type="Gene3D" id="3.40.390.10">
    <property type="entry name" value="Collagenase (Catalytic Domain)"/>
    <property type="match status" value="1"/>
</dbReference>
<sequence length="431" mass="50005">MRNELNIRENKRITPNNPEEYKAYKTAVDFFQESVNASADPCTDFFQYACGKYDKPVSFSVARAKILEDMVDQLIHTLQKSEALRKAKLFTDACVEATKDSSENQRILETNNYLLPRVNKLTEFLGTNFTYIFGGEVTSRPNSMQLANALGYMSFDQGIDTLVTPGIDTNWPEPTKGYFLFLDQNTAYMGKAYYDVKAFKTIKENYVNSSTEIVATFARAQKISIDKAKLKENIRGLIEFEQMIALNYSSDDETRRVFKRSWNPQSIAGLKNYSFVDWTTYLKHPEQYKKMNNDYGTWDQTKLVNYLFMRLILSNAQYLPSYADSFKEMPEEPIVLGRKRRPYFRFERSNNLKEIRTNCVGLANRLMQYATGRVYIDYEYPNDDKKKLIREKVGGMMQNVIHSFQGMLDSLDWMTEETKKEAHQKTLGIGA</sequence>
<reference evidence="3 4" key="1">
    <citation type="submission" date="2014-03" db="EMBL/GenBank/DDBJ databases">
        <title>Draft genome of the hookworm Oesophagostomum dentatum.</title>
        <authorList>
            <person name="Mitreva M."/>
        </authorList>
    </citation>
    <scope>NUCLEOTIDE SEQUENCE [LARGE SCALE GENOMIC DNA]</scope>
    <source>
        <strain evidence="3 4">OD-Hann</strain>
    </source>
</reference>
<dbReference type="GO" id="GO:0004222">
    <property type="term" value="F:metalloendopeptidase activity"/>
    <property type="evidence" value="ECO:0007669"/>
    <property type="project" value="InterPro"/>
</dbReference>
<dbReference type="GO" id="GO:0016485">
    <property type="term" value="P:protein processing"/>
    <property type="evidence" value="ECO:0007669"/>
    <property type="project" value="TreeGrafter"/>
</dbReference>
<dbReference type="SUPFAM" id="SSF55486">
    <property type="entry name" value="Metalloproteases ('zincins'), catalytic domain"/>
    <property type="match status" value="1"/>
</dbReference>
<dbReference type="PANTHER" id="PTHR11733:SF240">
    <property type="entry name" value="GH14155P-RELATED"/>
    <property type="match status" value="1"/>
</dbReference>
<organism evidence="3 4">
    <name type="scientific">Oesophagostomum dentatum</name>
    <name type="common">Nodular worm</name>
    <dbReference type="NCBI Taxonomy" id="61180"/>
    <lineage>
        <taxon>Eukaryota</taxon>
        <taxon>Metazoa</taxon>
        <taxon>Ecdysozoa</taxon>
        <taxon>Nematoda</taxon>
        <taxon>Chromadorea</taxon>
        <taxon>Rhabditida</taxon>
        <taxon>Rhabditina</taxon>
        <taxon>Rhabditomorpha</taxon>
        <taxon>Strongyloidea</taxon>
        <taxon>Strongylidae</taxon>
        <taxon>Oesophagostomum</taxon>
    </lineage>
</organism>
<dbReference type="InterPro" id="IPR042089">
    <property type="entry name" value="Peptidase_M13_dom_2"/>
</dbReference>
<dbReference type="InterPro" id="IPR008753">
    <property type="entry name" value="Peptidase_M13_N"/>
</dbReference>